<dbReference type="PIRSF" id="PIRSF006443">
    <property type="entry name" value="MoaB"/>
    <property type="match status" value="1"/>
</dbReference>
<dbReference type="PANTHER" id="PTHR43232:SF2">
    <property type="entry name" value="MOLYBDENUM COFACTOR BIOSYNTHESIS PROTEIN B"/>
    <property type="match status" value="1"/>
</dbReference>
<evidence type="ECO:0000313" key="5">
    <source>
        <dbReference type="EMBL" id="RNI10359.1"/>
    </source>
</evidence>
<organism evidence="4 7">
    <name type="scientific">Methanohalophilus portucalensis FDF-1</name>
    <dbReference type="NCBI Taxonomy" id="523843"/>
    <lineage>
        <taxon>Archaea</taxon>
        <taxon>Methanobacteriati</taxon>
        <taxon>Methanobacteriota</taxon>
        <taxon>Stenosarchaea group</taxon>
        <taxon>Methanomicrobia</taxon>
        <taxon>Methanosarcinales</taxon>
        <taxon>Methanosarcinaceae</taxon>
        <taxon>Methanohalophilus</taxon>
    </lineage>
</organism>
<dbReference type="Pfam" id="PF00994">
    <property type="entry name" value="MoCF_biosynth"/>
    <property type="match status" value="1"/>
</dbReference>
<keyword evidence="6" id="KW-0548">Nucleotidyltransferase</keyword>
<evidence type="ECO:0000259" key="3">
    <source>
        <dbReference type="SMART" id="SM00852"/>
    </source>
</evidence>
<name>A0A1L9C3G3_9EURY</name>
<reference evidence="6" key="2">
    <citation type="submission" date="2017-04" db="EMBL/GenBank/DDBJ databases">
        <authorList>
            <person name="Afonso C.L."/>
            <person name="Miller P.J."/>
            <person name="Scott M.A."/>
            <person name="Spackman E."/>
            <person name="Goraichik I."/>
            <person name="Dimitrov K.M."/>
            <person name="Suarez D.L."/>
            <person name="Swayne D.E."/>
        </authorList>
    </citation>
    <scope>NUCLEOTIDE SEQUENCE [LARGE SCALE GENOMIC DNA]</scope>
    <source>
        <strain evidence="6">FDF-1</strain>
    </source>
</reference>
<dbReference type="FunFam" id="3.40.980.10:FF:000006">
    <property type="entry name" value="Molybdenum cofactor biosynthesis protein B"/>
    <property type="match status" value="1"/>
</dbReference>
<dbReference type="GO" id="GO:0016779">
    <property type="term" value="F:nucleotidyltransferase activity"/>
    <property type="evidence" value="ECO:0007669"/>
    <property type="project" value="UniProtKB-KW"/>
</dbReference>
<keyword evidence="2" id="KW-0501">Molybdenum cofactor biosynthesis</keyword>
<evidence type="ECO:0000313" key="9">
    <source>
        <dbReference type="Proteomes" id="UP000278252"/>
    </source>
</evidence>
<proteinExistence type="inferred from homology"/>
<dbReference type="PROSITE" id="PS01078">
    <property type="entry name" value="MOCF_BIOSYNTHESIS_1"/>
    <property type="match status" value="1"/>
</dbReference>
<evidence type="ECO:0000313" key="6">
    <source>
        <dbReference type="EMBL" id="SMH38749.1"/>
    </source>
</evidence>
<dbReference type="InterPro" id="IPR001453">
    <property type="entry name" value="MoaB/Mog_dom"/>
</dbReference>
<sequence length="178" mass="18833">MSSSTKEHKKGTDKAYAFSLVTISTSRFNTYGSIESPSAADDVSGQRMSDLIEAAHHNVLCYSLVADNITDIRKEVLSAIFNGADVVITTGGTGLSACDVTIEALCPLFEKELEGFGELFRLKSLDQIGSATILSRATAGIIQGCAVFCLPGSPKAVELAVEEIVIPEAGHIVKHARS</sequence>
<dbReference type="RefSeq" id="WP_072360622.1">
    <property type="nucleotide sequence ID" value="NZ_FXBN01000002.1"/>
</dbReference>
<dbReference type="NCBIfam" id="TIGR00177">
    <property type="entry name" value="molyb_syn"/>
    <property type="match status" value="1"/>
</dbReference>
<dbReference type="GO" id="GO:0006777">
    <property type="term" value="P:Mo-molybdopterin cofactor biosynthetic process"/>
    <property type="evidence" value="ECO:0007669"/>
    <property type="project" value="UniProtKB-KW"/>
</dbReference>
<evidence type="ECO:0000256" key="1">
    <source>
        <dbReference type="ARBA" id="ARBA00006112"/>
    </source>
</evidence>
<reference evidence="8" key="3">
    <citation type="submission" date="2017-04" db="EMBL/GenBank/DDBJ databases">
        <authorList>
            <person name="Varghese N."/>
            <person name="Submissions S."/>
        </authorList>
    </citation>
    <scope>NUCLEOTIDE SEQUENCE [LARGE SCALE GENOMIC DNA]</scope>
    <source>
        <strain evidence="8">FDF-1</strain>
    </source>
</reference>
<accession>A0A1L9C3G3</accession>
<dbReference type="Gene3D" id="3.40.980.10">
    <property type="entry name" value="MoaB/Mog-like domain"/>
    <property type="match status" value="1"/>
</dbReference>
<dbReference type="EMBL" id="JWTK01000004">
    <property type="protein sequence ID" value="OJH49027.1"/>
    <property type="molecule type" value="Genomic_DNA"/>
</dbReference>
<evidence type="ECO:0000313" key="8">
    <source>
        <dbReference type="Proteomes" id="UP000193969"/>
    </source>
</evidence>
<reference evidence="5 9" key="4">
    <citation type="submission" date="2018-10" db="EMBL/GenBank/DDBJ databases">
        <title>Cultivation of a novel Methanohalophilus strain from Kebrit Deep of the Red Sea and a genomic comparison of members of the genus Methanohalophilus.</title>
        <authorList>
            <person name="Guan Y."/>
            <person name="Ngugi D.K."/>
            <person name="Stingl U."/>
        </authorList>
    </citation>
    <scope>NUCLEOTIDE SEQUENCE [LARGE SCALE GENOMIC DNA]</scope>
    <source>
        <strain evidence="5 9">DSM 7471</strain>
    </source>
</reference>
<dbReference type="CDD" id="cd00886">
    <property type="entry name" value="MogA_MoaB"/>
    <property type="match status" value="1"/>
</dbReference>
<protein>
    <submittedName>
        <fullName evidence="5">Molybdenum cofactor biosynthesis protein MoaB</fullName>
    </submittedName>
    <submittedName>
        <fullName evidence="4">Molybdenum cofactor synthesis protein</fullName>
    </submittedName>
    <submittedName>
        <fullName evidence="6">Molybdopterin adenylyltransferase</fullName>
    </submittedName>
</protein>
<dbReference type="STRING" id="523843.SAMN06264941_1290"/>
<evidence type="ECO:0000256" key="2">
    <source>
        <dbReference type="ARBA" id="ARBA00023150"/>
    </source>
</evidence>
<dbReference type="Proteomes" id="UP000185713">
    <property type="component" value="Unassembled WGS sequence"/>
</dbReference>
<gene>
    <name evidence="5" type="ORF">EFE41_07500</name>
    <name evidence="4" type="ORF">MPF_1529</name>
    <name evidence="6" type="ORF">SAMN06264941_1290</name>
</gene>
<dbReference type="OrthoDB" id="205337at2157"/>
<feature type="domain" description="MoaB/Mog" evidence="3">
    <location>
        <begin position="19"/>
        <end position="172"/>
    </location>
</feature>
<dbReference type="EMBL" id="RJJH01000012">
    <property type="protein sequence ID" value="RNI10359.1"/>
    <property type="molecule type" value="Genomic_DNA"/>
</dbReference>
<evidence type="ECO:0000313" key="7">
    <source>
        <dbReference type="Proteomes" id="UP000185713"/>
    </source>
</evidence>
<dbReference type="Proteomes" id="UP000193969">
    <property type="component" value="Unassembled WGS sequence"/>
</dbReference>
<dbReference type="GO" id="GO:0005829">
    <property type="term" value="C:cytosol"/>
    <property type="evidence" value="ECO:0007669"/>
    <property type="project" value="TreeGrafter"/>
</dbReference>
<dbReference type="SUPFAM" id="SSF53218">
    <property type="entry name" value="Molybdenum cofactor biosynthesis proteins"/>
    <property type="match status" value="1"/>
</dbReference>
<dbReference type="Proteomes" id="UP000278252">
    <property type="component" value="Unassembled WGS sequence"/>
</dbReference>
<evidence type="ECO:0000313" key="4">
    <source>
        <dbReference type="EMBL" id="OJH49027.1"/>
    </source>
</evidence>
<keyword evidence="8" id="KW-1185">Reference proteome</keyword>
<dbReference type="InterPro" id="IPR036425">
    <property type="entry name" value="MoaB/Mog-like_dom_sf"/>
</dbReference>
<reference evidence="4 7" key="1">
    <citation type="submission" date="2014-12" db="EMBL/GenBank/DDBJ databases">
        <title>The genome sequence of Methanohalophilus portucalensis strain FDF1.</title>
        <authorList>
            <person name="Lai M.-C."/>
            <person name="Lai S.-J."/>
        </authorList>
    </citation>
    <scope>NUCLEOTIDE SEQUENCE [LARGE SCALE GENOMIC DNA]</scope>
    <source>
        <strain evidence="4 7">FDF-1</strain>
    </source>
</reference>
<dbReference type="EMBL" id="FXBN01000002">
    <property type="protein sequence ID" value="SMH38749.1"/>
    <property type="molecule type" value="Genomic_DNA"/>
</dbReference>
<dbReference type="InterPro" id="IPR012245">
    <property type="entry name" value="MoaB"/>
</dbReference>
<dbReference type="AlphaFoldDB" id="A0A1L9C3G3"/>
<comment type="similarity">
    <text evidence="1">Belongs to the MoaB/Mog family.</text>
</comment>
<dbReference type="PANTHER" id="PTHR43232">
    <property type="entry name" value="MOLYBDENUM COFACTOR BIOSYNTHESIS PROTEIN B"/>
    <property type="match status" value="1"/>
</dbReference>
<keyword evidence="6" id="KW-0808">Transferase</keyword>
<dbReference type="InterPro" id="IPR008284">
    <property type="entry name" value="MoCF_biosynth_CS"/>
</dbReference>
<dbReference type="SMART" id="SM00852">
    <property type="entry name" value="MoCF_biosynth"/>
    <property type="match status" value="1"/>
</dbReference>